<keyword evidence="4" id="KW-0143">Chaperone</keyword>
<evidence type="ECO:0000313" key="8">
    <source>
        <dbReference type="EMBL" id="MYL20951.1"/>
    </source>
</evidence>
<evidence type="ECO:0000256" key="5">
    <source>
        <dbReference type="ARBA" id="ARBA00093765"/>
    </source>
</evidence>
<dbReference type="Pfam" id="PF05400">
    <property type="entry name" value="FliT"/>
    <property type="match status" value="1"/>
</dbReference>
<proteinExistence type="inferred from homology"/>
<sequence>MVWQTFLTRTKELEEMVHQPSSSMTRSQRMERIEDLLEQRQALLSKLPQPSTDEEKAIVQEVKKRDLVINQKMEFLLMDLKNQMRNNKKQKSSKQRYINPYQSVSTYDGMYLDHKK</sequence>
<evidence type="ECO:0000256" key="3">
    <source>
        <dbReference type="ARBA" id="ARBA00022795"/>
    </source>
</evidence>
<comment type="caution">
    <text evidence="8">The sequence shown here is derived from an EMBL/GenBank/DDBJ whole genome shotgun (WGS) entry which is preliminary data.</text>
</comment>
<dbReference type="EMBL" id="WMET01000003">
    <property type="protein sequence ID" value="MYL20951.1"/>
    <property type="molecule type" value="Genomic_DNA"/>
</dbReference>
<comment type="subcellular location">
    <subcellularLocation>
        <location evidence="1">Cytoplasm</location>
        <location evidence="1">Cytosol</location>
    </subcellularLocation>
</comment>
<evidence type="ECO:0000256" key="4">
    <source>
        <dbReference type="ARBA" id="ARBA00023186"/>
    </source>
</evidence>
<protein>
    <recommendedName>
        <fullName evidence="7">Flagellar protein FliT</fullName>
    </recommendedName>
</protein>
<name>A0A845DTJ8_9BACI</name>
<keyword evidence="3" id="KW-1005">Bacterial flagellum biogenesis</keyword>
<accession>A0A845DTJ8</accession>
<evidence type="ECO:0000256" key="7">
    <source>
        <dbReference type="ARBA" id="ARBA00093797"/>
    </source>
</evidence>
<dbReference type="InterPro" id="IPR008622">
    <property type="entry name" value="FliT"/>
</dbReference>
<evidence type="ECO:0000256" key="2">
    <source>
        <dbReference type="ARBA" id="ARBA00022490"/>
    </source>
</evidence>
<dbReference type="Proteomes" id="UP000460949">
    <property type="component" value="Unassembled WGS sequence"/>
</dbReference>
<reference evidence="8 9" key="1">
    <citation type="submission" date="2019-11" db="EMBL/GenBank/DDBJ databases">
        <title>Genome sequences of 17 halophilic strains isolated from different environments.</title>
        <authorList>
            <person name="Furrow R.E."/>
        </authorList>
    </citation>
    <scope>NUCLEOTIDE SEQUENCE [LARGE SCALE GENOMIC DNA]</scope>
    <source>
        <strain evidence="8 9">22511_23_Filter</strain>
    </source>
</reference>
<dbReference type="RefSeq" id="WP_160838203.1">
    <property type="nucleotide sequence ID" value="NZ_WMET01000003.1"/>
</dbReference>
<comment type="function">
    <text evidence="5">May act as an export chaperone for the filament capping protein FliD.</text>
</comment>
<comment type="similarity">
    <text evidence="6">Belongs to the bacillales FliT family.</text>
</comment>
<keyword evidence="8" id="KW-0969">Cilium</keyword>
<dbReference type="AlphaFoldDB" id="A0A845DTJ8"/>
<keyword evidence="2" id="KW-0963">Cytoplasm</keyword>
<organism evidence="8 9">
    <name type="scientific">Halobacillus litoralis</name>
    <dbReference type="NCBI Taxonomy" id="45668"/>
    <lineage>
        <taxon>Bacteria</taxon>
        <taxon>Bacillati</taxon>
        <taxon>Bacillota</taxon>
        <taxon>Bacilli</taxon>
        <taxon>Bacillales</taxon>
        <taxon>Bacillaceae</taxon>
        <taxon>Halobacillus</taxon>
    </lineage>
</organism>
<keyword evidence="8" id="KW-0282">Flagellum</keyword>
<gene>
    <name evidence="8" type="ORF">GLW04_13690</name>
</gene>
<dbReference type="OrthoDB" id="2353131at2"/>
<evidence type="ECO:0000313" key="9">
    <source>
        <dbReference type="Proteomes" id="UP000460949"/>
    </source>
</evidence>
<evidence type="ECO:0000256" key="6">
    <source>
        <dbReference type="ARBA" id="ARBA00093785"/>
    </source>
</evidence>
<evidence type="ECO:0000256" key="1">
    <source>
        <dbReference type="ARBA" id="ARBA00004514"/>
    </source>
</evidence>
<keyword evidence="8" id="KW-0966">Cell projection</keyword>